<keyword evidence="3" id="KW-1185">Reference proteome</keyword>
<reference evidence="2" key="2">
    <citation type="submission" date="2020-09" db="EMBL/GenBank/DDBJ databases">
        <authorList>
            <person name="Sun Q."/>
            <person name="Zhou Y."/>
        </authorList>
    </citation>
    <scope>NUCLEOTIDE SEQUENCE</scope>
    <source>
        <strain evidence="2">CGMCC 4.3508</strain>
    </source>
</reference>
<feature type="region of interest" description="Disordered" evidence="1">
    <location>
        <begin position="26"/>
        <end position="50"/>
    </location>
</feature>
<gene>
    <name evidence="2" type="ORF">GCM10011588_36190</name>
</gene>
<dbReference type="Proteomes" id="UP000638263">
    <property type="component" value="Unassembled WGS sequence"/>
</dbReference>
<reference evidence="2" key="1">
    <citation type="journal article" date="2014" name="Int. J. Syst. Evol. Microbiol.">
        <title>Complete genome sequence of Corynebacterium casei LMG S-19264T (=DSM 44701T), isolated from a smear-ripened cheese.</title>
        <authorList>
            <consortium name="US DOE Joint Genome Institute (JGI-PGF)"/>
            <person name="Walter F."/>
            <person name="Albersmeier A."/>
            <person name="Kalinowski J."/>
            <person name="Ruckert C."/>
        </authorList>
    </citation>
    <scope>NUCLEOTIDE SEQUENCE</scope>
    <source>
        <strain evidence="2">CGMCC 4.3508</strain>
    </source>
</reference>
<organism evidence="2 3">
    <name type="scientific">Nocardia jinanensis</name>
    <dbReference type="NCBI Taxonomy" id="382504"/>
    <lineage>
        <taxon>Bacteria</taxon>
        <taxon>Bacillati</taxon>
        <taxon>Actinomycetota</taxon>
        <taxon>Actinomycetes</taxon>
        <taxon>Mycobacteriales</taxon>
        <taxon>Nocardiaceae</taxon>
        <taxon>Nocardia</taxon>
    </lineage>
</organism>
<sequence>MAFLVQGHQLREYGEQVPAGCPPVSVPGRGVTGEALPHPVADLGRDGDDQ</sequence>
<protein>
    <submittedName>
        <fullName evidence="2">Uncharacterized protein</fullName>
    </submittedName>
</protein>
<name>A0A917RQD0_9NOCA</name>
<evidence type="ECO:0000313" key="2">
    <source>
        <dbReference type="EMBL" id="GGL18276.1"/>
    </source>
</evidence>
<evidence type="ECO:0000313" key="3">
    <source>
        <dbReference type="Proteomes" id="UP000638263"/>
    </source>
</evidence>
<dbReference type="AlphaFoldDB" id="A0A917RQD0"/>
<dbReference type="EMBL" id="BMMH01000007">
    <property type="protein sequence ID" value="GGL18276.1"/>
    <property type="molecule type" value="Genomic_DNA"/>
</dbReference>
<accession>A0A917RQD0</accession>
<proteinExistence type="predicted"/>
<comment type="caution">
    <text evidence="2">The sequence shown here is derived from an EMBL/GenBank/DDBJ whole genome shotgun (WGS) entry which is preliminary data.</text>
</comment>
<evidence type="ECO:0000256" key="1">
    <source>
        <dbReference type="SAM" id="MobiDB-lite"/>
    </source>
</evidence>